<feature type="region of interest" description="Disordered" evidence="1">
    <location>
        <begin position="1"/>
        <end position="29"/>
    </location>
</feature>
<protein>
    <submittedName>
        <fullName evidence="2">Uncharacterized protein</fullName>
    </submittedName>
</protein>
<gene>
    <name evidence="2" type="ORF">EHS24_002659</name>
</gene>
<feature type="compositionally biased region" description="Gly residues" evidence="1">
    <location>
        <begin position="1"/>
        <end position="11"/>
    </location>
</feature>
<evidence type="ECO:0000313" key="3">
    <source>
        <dbReference type="Proteomes" id="UP000279236"/>
    </source>
</evidence>
<comment type="caution">
    <text evidence="2">The sequence shown here is derived from an EMBL/GenBank/DDBJ whole genome shotgun (WGS) entry which is preliminary data.</text>
</comment>
<keyword evidence="3" id="KW-1185">Reference proteome</keyword>
<feature type="compositionally biased region" description="Low complexity" evidence="1">
    <location>
        <begin position="134"/>
        <end position="158"/>
    </location>
</feature>
<dbReference type="Proteomes" id="UP000279236">
    <property type="component" value="Unassembled WGS sequence"/>
</dbReference>
<dbReference type="RefSeq" id="XP_028473345.1">
    <property type="nucleotide sequence ID" value="XM_028618389.1"/>
</dbReference>
<evidence type="ECO:0000256" key="1">
    <source>
        <dbReference type="SAM" id="MobiDB-lite"/>
    </source>
</evidence>
<sequence>MAGPGGRGSGLGRTSSHASSLQRFSGETKRYSGQYDEYKMFELGSDYTHSGRTSGLGLTLGNTSDSATTRCHNRLSYIDSPSKRRSRQLDVLHEYDEDDDPFAATAGSRATGRSHKNRDKRSTQGTRPRRRSSVRSNHSGRSVGSGSGSDTSASASLSKRLKHRRLASYRAFTSTVKSLPSKDPRHTPHHRRSTLRKVRRVDGWDLIRSGDVAGWDVSCDAGCNRTQV</sequence>
<evidence type="ECO:0000313" key="2">
    <source>
        <dbReference type="EMBL" id="RSH78198.1"/>
    </source>
</evidence>
<feature type="region of interest" description="Disordered" evidence="1">
    <location>
        <begin position="94"/>
        <end position="159"/>
    </location>
</feature>
<reference evidence="2 3" key="1">
    <citation type="submission" date="2018-11" db="EMBL/GenBank/DDBJ databases">
        <title>Genome sequence of Apiotrichum porosum DSM 27194.</title>
        <authorList>
            <person name="Aliyu H."/>
            <person name="Gorte O."/>
            <person name="Ochsenreither K."/>
        </authorList>
    </citation>
    <scope>NUCLEOTIDE SEQUENCE [LARGE SCALE GENOMIC DNA]</scope>
    <source>
        <strain evidence="2 3">DSM 27194</strain>
    </source>
</reference>
<feature type="region of interest" description="Disordered" evidence="1">
    <location>
        <begin position="175"/>
        <end position="195"/>
    </location>
</feature>
<dbReference type="AlphaFoldDB" id="A0A427XH64"/>
<accession>A0A427XH64</accession>
<proteinExistence type="predicted"/>
<organism evidence="2 3">
    <name type="scientific">Apiotrichum porosum</name>
    <dbReference type="NCBI Taxonomy" id="105984"/>
    <lineage>
        <taxon>Eukaryota</taxon>
        <taxon>Fungi</taxon>
        <taxon>Dikarya</taxon>
        <taxon>Basidiomycota</taxon>
        <taxon>Agaricomycotina</taxon>
        <taxon>Tremellomycetes</taxon>
        <taxon>Trichosporonales</taxon>
        <taxon>Trichosporonaceae</taxon>
        <taxon>Apiotrichum</taxon>
    </lineage>
</organism>
<dbReference type="GeneID" id="39587202"/>
<name>A0A427XH64_9TREE</name>
<dbReference type="EMBL" id="RSCE01000013">
    <property type="protein sequence ID" value="RSH78198.1"/>
    <property type="molecule type" value="Genomic_DNA"/>
</dbReference>